<dbReference type="Gene3D" id="3.90.70.80">
    <property type="match status" value="1"/>
</dbReference>
<dbReference type="InterPro" id="IPR038765">
    <property type="entry name" value="Papain-like_cys_pep_sf"/>
</dbReference>
<protein>
    <recommendedName>
        <fullName evidence="2">ubiquitinyl hydrolase 1</fullName>
        <ecNumber evidence="2">3.4.19.12</ecNumber>
    </recommendedName>
</protein>
<dbReference type="EC" id="3.4.19.12" evidence="2"/>
<dbReference type="GO" id="GO:0006508">
    <property type="term" value="P:proteolysis"/>
    <property type="evidence" value="ECO:0007669"/>
    <property type="project" value="UniProtKB-KW"/>
</dbReference>
<dbReference type="Proteomes" id="UP000694546">
    <property type="component" value="Chromosome 1"/>
</dbReference>
<evidence type="ECO:0000256" key="2">
    <source>
        <dbReference type="ARBA" id="ARBA00012759"/>
    </source>
</evidence>
<accession>A0A8C5FCQ7</accession>
<dbReference type="Ensembl" id="ENSGMOT00000066366.1">
    <property type="protein sequence ID" value="ENSGMOP00000027055.1"/>
    <property type="gene ID" value="ENSGMOG00000030978.1"/>
</dbReference>
<comment type="catalytic activity">
    <reaction evidence="1">
        <text>Thiol-dependent hydrolysis of ester, thioester, amide, peptide and isopeptide bonds formed by the C-terminal Gly of ubiquitin (a 76-residue protein attached to proteins as an intracellular targeting signal).</text>
        <dbReference type="EC" id="3.4.19.12"/>
    </reaction>
</comment>
<evidence type="ECO:0000256" key="1">
    <source>
        <dbReference type="ARBA" id="ARBA00000707"/>
    </source>
</evidence>
<dbReference type="GO" id="GO:0016579">
    <property type="term" value="P:protein deubiquitination"/>
    <property type="evidence" value="ECO:0007669"/>
    <property type="project" value="TreeGrafter"/>
</dbReference>
<dbReference type="AlphaFoldDB" id="A0A8C5FCQ7"/>
<evidence type="ECO:0000256" key="3">
    <source>
        <dbReference type="ARBA" id="ARBA00022670"/>
    </source>
</evidence>
<keyword evidence="4" id="KW-0833">Ubl conjugation pathway</keyword>
<dbReference type="PROSITE" id="PS50802">
    <property type="entry name" value="OTU"/>
    <property type="match status" value="1"/>
</dbReference>
<keyword evidence="5" id="KW-0788">Thiol protease</keyword>
<feature type="region of interest" description="Disordered" evidence="6">
    <location>
        <begin position="276"/>
        <end position="298"/>
    </location>
</feature>
<reference evidence="8" key="1">
    <citation type="submission" date="2019-07" db="EMBL/GenBank/DDBJ databases">
        <authorList>
            <consortium name="Wellcome Sanger Institute Data Sharing"/>
        </authorList>
    </citation>
    <scope>NUCLEOTIDE SEQUENCE [LARGE SCALE GENOMIC DNA]</scope>
</reference>
<dbReference type="InterPro" id="IPR003323">
    <property type="entry name" value="OTU_dom"/>
</dbReference>
<dbReference type="OMA" id="CKRSETR"/>
<reference evidence="8" key="2">
    <citation type="submission" date="2025-08" db="UniProtKB">
        <authorList>
            <consortium name="Ensembl"/>
        </authorList>
    </citation>
    <scope>IDENTIFICATION</scope>
</reference>
<keyword evidence="3" id="KW-0645">Protease</keyword>
<dbReference type="InterPro" id="IPR036514">
    <property type="entry name" value="SGNH_hydro_sf"/>
</dbReference>
<keyword evidence="5" id="KW-0378">Hydrolase</keyword>
<dbReference type="SUPFAM" id="SSF54001">
    <property type="entry name" value="Cysteine proteinases"/>
    <property type="match status" value="1"/>
</dbReference>
<dbReference type="CDD" id="cd22755">
    <property type="entry name" value="OTU_CeDUB-like"/>
    <property type="match status" value="1"/>
</dbReference>
<dbReference type="Gene3D" id="3.40.50.1110">
    <property type="entry name" value="SGNH hydrolase"/>
    <property type="match status" value="1"/>
</dbReference>
<feature type="domain" description="OTU" evidence="7">
    <location>
        <begin position="675"/>
        <end position="798"/>
    </location>
</feature>
<dbReference type="GeneTree" id="ENSGT01030000238493"/>
<proteinExistence type="predicted"/>
<reference evidence="8" key="3">
    <citation type="submission" date="2025-09" db="UniProtKB">
        <authorList>
            <consortium name="Ensembl"/>
        </authorList>
    </citation>
    <scope>IDENTIFICATION</scope>
</reference>
<evidence type="ECO:0000256" key="4">
    <source>
        <dbReference type="ARBA" id="ARBA00022786"/>
    </source>
</evidence>
<evidence type="ECO:0000313" key="9">
    <source>
        <dbReference type="Proteomes" id="UP000694546"/>
    </source>
</evidence>
<dbReference type="CDD" id="cd00229">
    <property type="entry name" value="SGNH_hydrolase"/>
    <property type="match status" value="1"/>
</dbReference>
<dbReference type="SUPFAM" id="SSF52266">
    <property type="entry name" value="SGNH hydrolase"/>
    <property type="match status" value="1"/>
</dbReference>
<evidence type="ECO:0000256" key="5">
    <source>
        <dbReference type="ARBA" id="ARBA00022807"/>
    </source>
</evidence>
<evidence type="ECO:0000259" key="7">
    <source>
        <dbReference type="PROSITE" id="PS50802"/>
    </source>
</evidence>
<organism evidence="8 9">
    <name type="scientific">Gadus morhua</name>
    <name type="common">Atlantic cod</name>
    <dbReference type="NCBI Taxonomy" id="8049"/>
    <lineage>
        <taxon>Eukaryota</taxon>
        <taxon>Metazoa</taxon>
        <taxon>Chordata</taxon>
        <taxon>Craniata</taxon>
        <taxon>Vertebrata</taxon>
        <taxon>Euteleostomi</taxon>
        <taxon>Actinopterygii</taxon>
        <taxon>Neopterygii</taxon>
        <taxon>Teleostei</taxon>
        <taxon>Neoteleostei</taxon>
        <taxon>Acanthomorphata</taxon>
        <taxon>Zeiogadaria</taxon>
        <taxon>Gadariae</taxon>
        <taxon>Gadiformes</taxon>
        <taxon>Gadoidei</taxon>
        <taxon>Gadidae</taxon>
        <taxon>Gadus</taxon>
    </lineage>
</organism>
<dbReference type="GO" id="GO:0004843">
    <property type="term" value="F:cysteine-type deubiquitinase activity"/>
    <property type="evidence" value="ECO:0007669"/>
    <property type="project" value="UniProtKB-EC"/>
</dbReference>
<evidence type="ECO:0000313" key="8">
    <source>
        <dbReference type="Ensembl" id="ENSGMOP00000027055.1"/>
    </source>
</evidence>
<name>A0A8C5FCQ7_GADMO</name>
<dbReference type="PANTHER" id="PTHR12419">
    <property type="entry name" value="OTU DOMAIN CONTAINING PROTEIN"/>
    <property type="match status" value="1"/>
</dbReference>
<feature type="region of interest" description="Disordered" evidence="6">
    <location>
        <begin position="493"/>
        <end position="530"/>
    </location>
</feature>
<evidence type="ECO:0000256" key="6">
    <source>
        <dbReference type="SAM" id="MobiDB-lite"/>
    </source>
</evidence>
<dbReference type="Pfam" id="PF02338">
    <property type="entry name" value="OTU"/>
    <property type="match status" value="1"/>
</dbReference>
<dbReference type="InterPro" id="IPR050704">
    <property type="entry name" value="Peptidase_C85-like"/>
</dbReference>
<sequence length="907" mass="100975">MPRPSRASSAGKMRMKKILPMATTLAKGFEPVHGTGARHCVKPWPVSPHTEKFNRLVLPLECPDKQFVLFVGDSHLRALADGYVKMPDGCLSFGFLSTPGASAAELRTELLNADIGRTPDIVCLLAPSNNLTATPSIETAGVAFNGLLRAACSRWPKVFVLDFPPRLASELAPQQFLREEFRRVAAKNGVNYCLTADRFPLDSRALWSHDGIHLSDDLGMQVLAKLLWHFSYRQLEAASPLPVTPPPVVPPRSPPTVRSLTTTVVVKGEVSRPRPLDPFKETVVGRHGKRSQPENWDAPEDWDQSCMRILSHEVCVPPVVLQEYPVVLNPILFSTDTLAAIDRIVPSNLDSPMYATMANHTKKRKVAHGTTAVEAFKTPATIAEPSKLLPPRPVLEAAVPATLEGRVFVHSSNFSQLEGDDKSLCVDEWPFLQTEVCEKLKVNQPTAQVVSRQRQQEEPAAWGPKVVKAQADKPTANETSFLGCSTRVTHIEDHEQDEPAPEVTANSQQSPPEVNCQLEDPHATRGNQKAPCDVAPARAATSSHVTYENPGCLKGSFDQSSHIFGDTDSDSDLCVLSVTDRNSLAVNTSFSLETEQPVANTSKCDTTVNIDSDLPIHTDGASDVCLISVTDSPNIIFNGLTLREKNRICNKLNIVPSLDQNIVAQTFDMGQPEPCKTTPIEGDGNCFFRSLSSVISGCESHHKAFRKAVVNHISNNPLHYITEFASVEQYLRDSKMKYVGSWATVLEIQASADLLCVDICTYSQQKWITFTSNIEPILRKAIYLKHFNERHYEPIACVKEKTSLTCFSLTSFCEMSHKMSNADLVSPRKKCSDKVKNLRKRKRYAEDTEYRQFKKLKAQLRYYWDEQYQAKQKASSIEKYANNEAFREQVKKSSIEKYAKMKRSKNK</sequence>
<keyword evidence="9" id="KW-1185">Reference proteome</keyword>